<reference evidence="4 5" key="1">
    <citation type="submission" date="2014-02" db="EMBL/GenBank/DDBJ databases">
        <title>The small core and large imbalanced accessory genome model reveals a collaborative survival strategy of Sorangium cellulosum strains in nature.</title>
        <authorList>
            <person name="Han K."/>
            <person name="Peng R."/>
            <person name="Blom J."/>
            <person name="Li Y.-Z."/>
        </authorList>
    </citation>
    <scope>NUCLEOTIDE SEQUENCE [LARGE SCALE GENOMIC DNA]</scope>
    <source>
        <strain evidence="4 5">So0149</strain>
    </source>
</reference>
<evidence type="ECO:0000313" key="4">
    <source>
        <dbReference type="EMBL" id="KYF80695.1"/>
    </source>
</evidence>
<comment type="caution">
    <text evidence="4">The sequence shown here is derived from an EMBL/GenBank/DDBJ whole genome shotgun (WGS) entry which is preliminary data.</text>
</comment>
<dbReference type="InterPro" id="IPR005025">
    <property type="entry name" value="FMN_Rdtase-like_dom"/>
</dbReference>
<accession>A0A150SL07</accession>
<dbReference type="PROSITE" id="PS00201">
    <property type="entry name" value="FLAVODOXIN"/>
    <property type="match status" value="1"/>
</dbReference>
<dbReference type="InterPro" id="IPR008254">
    <property type="entry name" value="Flavodoxin/NO_synth"/>
</dbReference>
<dbReference type="Pfam" id="PF03358">
    <property type="entry name" value="FMN_red"/>
    <property type="match status" value="1"/>
</dbReference>
<dbReference type="GO" id="GO:0009055">
    <property type="term" value="F:electron transfer activity"/>
    <property type="evidence" value="ECO:0007669"/>
    <property type="project" value="InterPro"/>
</dbReference>
<dbReference type="AlphaFoldDB" id="A0A150SL07"/>
<dbReference type="EMBL" id="JEMC01003520">
    <property type="protein sequence ID" value="KYF80695.1"/>
    <property type="molecule type" value="Genomic_DNA"/>
</dbReference>
<dbReference type="PANTHER" id="PTHR30546:SF23">
    <property type="entry name" value="FLAVOPROTEIN-LIKE PROTEIN YCP4-RELATED"/>
    <property type="match status" value="1"/>
</dbReference>
<proteinExistence type="predicted"/>
<dbReference type="PANTHER" id="PTHR30546">
    <property type="entry name" value="FLAVODOXIN-RELATED PROTEIN WRBA-RELATED"/>
    <property type="match status" value="1"/>
</dbReference>
<evidence type="ECO:0000256" key="2">
    <source>
        <dbReference type="SAM" id="MobiDB-lite"/>
    </source>
</evidence>
<dbReference type="InterPro" id="IPR029039">
    <property type="entry name" value="Flavoprotein-like_sf"/>
</dbReference>
<dbReference type="SUPFAM" id="SSF52218">
    <property type="entry name" value="Flavoproteins"/>
    <property type="match status" value="1"/>
</dbReference>
<gene>
    <name evidence="4" type="ORF">BE18_14680</name>
</gene>
<dbReference type="PROSITE" id="PS50902">
    <property type="entry name" value="FLAVODOXIN_LIKE"/>
    <property type="match status" value="1"/>
</dbReference>
<evidence type="ECO:0000256" key="1">
    <source>
        <dbReference type="ARBA" id="ARBA00001917"/>
    </source>
</evidence>
<evidence type="ECO:0000313" key="5">
    <source>
        <dbReference type="Proteomes" id="UP000075515"/>
    </source>
</evidence>
<dbReference type="Proteomes" id="UP000075515">
    <property type="component" value="Unassembled WGS sequence"/>
</dbReference>
<evidence type="ECO:0000259" key="3">
    <source>
        <dbReference type="PROSITE" id="PS50902"/>
    </source>
</evidence>
<feature type="region of interest" description="Disordered" evidence="2">
    <location>
        <begin position="1"/>
        <end position="21"/>
    </location>
</feature>
<organism evidence="4 5">
    <name type="scientific">Sorangium cellulosum</name>
    <name type="common">Polyangium cellulosum</name>
    <dbReference type="NCBI Taxonomy" id="56"/>
    <lineage>
        <taxon>Bacteria</taxon>
        <taxon>Pseudomonadati</taxon>
        <taxon>Myxococcota</taxon>
        <taxon>Polyangia</taxon>
        <taxon>Polyangiales</taxon>
        <taxon>Polyangiaceae</taxon>
        <taxon>Sorangium</taxon>
    </lineage>
</organism>
<protein>
    <submittedName>
        <fullName evidence="4">NADPH-dependent FMN reductase</fullName>
    </submittedName>
</protein>
<dbReference type="GO" id="GO:0016020">
    <property type="term" value="C:membrane"/>
    <property type="evidence" value="ECO:0007669"/>
    <property type="project" value="TreeGrafter"/>
</dbReference>
<dbReference type="GO" id="GO:0010181">
    <property type="term" value="F:FMN binding"/>
    <property type="evidence" value="ECO:0007669"/>
    <property type="project" value="InterPro"/>
</dbReference>
<dbReference type="Gene3D" id="3.40.50.360">
    <property type="match status" value="1"/>
</dbReference>
<dbReference type="InterPro" id="IPR001226">
    <property type="entry name" value="Flavodoxin_CS"/>
</dbReference>
<name>A0A150SL07_SORCE</name>
<sequence>MQRRAQQGARPAASGEAPSPGVRVAVVYHSGHGHTGRQAEAVRAGVQQVEGAEALLLTVEEAQARWGDLASADAIVFGAPTYMASASAAFKAFQEASSRAVMARGFGWKDKVAAGFTNSGSRSGDKLATLIQIALFAAQHGMHWVNLGLPPANNSTKGSEEDLNRLGFWLGAGAQSNVDQGPDVAPPEADLRTAEHLGRRVAEVARQLVCGRVVLGGGGVRGCRPPGRRG</sequence>
<feature type="compositionally biased region" description="Low complexity" evidence="2">
    <location>
        <begin position="1"/>
        <end position="13"/>
    </location>
</feature>
<dbReference type="GO" id="GO:0003955">
    <property type="term" value="F:NAD(P)H dehydrogenase (quinone) activity"/>
    <property type="evidence" value="ECO:0007669"/>
    <property type="project" value="TreeGrafter"/>
</dbReference>
<feature type="domain" description="Flavodoxin-like" evidence="3">
    <location>
        <begin position="24"/>
        <end position="202"/>
    </location>
</feature>
<comment type="cofactor">
    <cofactor evidence="1">
        <name>FMN</name>
        <dbReference type="ChEBI" id="CHEBI:58210"/>
    </cofactor>
</comment>